<dbReference type="PANTHER" id="PTHR42759:SF5">
    <property type="entry name" value="METHANOL DEHYDROGENASE REGULATOR"/>
    <property type="match status" value="1"/>
</dbReference>
<evidence type="ECO:0000313" key="3">
    <source>
        <dbReference type="EMBL" id="BCK81652.1"/>
    </source>
</evidence>
<dbReference type="InterPro" id="IPR050764">
    <property type="entry name" value="CbbQ/NirQ/NorQ/GpvN"/>
</dbReference>
<dbReference type="PIRSF" id="PIRSF002849">
    <property type="entry name" value="AAA_ATPase_chaperone_MoxR_prd"/>
    <property type="match status" value="1"/>
</dbReference>
<dbReference type="GO" id="GO:0016887">
    <property type="term" value="F:ATP hydrolysis activity"/>
    <property type="evidence" value="ECO:0007669"/>
    <property type="project" value="InterPro"/>
</dbReference>
<organism evidence="3 4">
    <name type="scientific">Vescimonas coprocola</name>
    <dbReference type="NCBI Taxonomy" id="2714355"/>
    <lineage>
        <taxon>Bacteria</taxon>
        <taxon>Bacillati</taxon>
        <taxon>Bacillota</taxon>
        <taxon>Clostridia</taxon>
        <taxon>Eubacteriales</taxon>
        <taxon>Oscillospiraceae</taxon>
        <taxon>Vescimonas</taxon>
    </lineage>
</organism>
<dbReference type="Pfam" id="PF07726">
    <property type="entry name" value="AAA_3"/>
    <property type="match status" value="1"/>
</dbReference>
<reference evidence="3" key="1">
    <citation type="submission" date="2020-09" db="EMBL/GenBank/DDBJ databases">
        <title>New species isolated from human feces.</title>
        <authorList>
            <person name="Kitahara M."/>
            <person name="Shigeno Y."/>
            <person name="Shime M."/>
            <person name="Matsumoto Y."/>
            <person name="Nakamura S."/>
            <person name="Motooka D."/>
            <person name="Fukuoka S."/>
            <person name="Nishikawa H."/>
            <person name="Benno Y."/>
        </authorList>
    </citation>
    <scope>NUCLEOTIDE SEQUENCE</scope>
    <source>
        <strain evidence="3">MM50</strain>
    </source>
</reference>
<dbReference type="Gene3D" id="3.40.50.300">
    <property type="entry name" value="P-loop containing nucleotide triphosphate hydrolases"/>
    <property type="match status" value="1"/>
</dbReference>
<feature type="domain" description="ChlI/MoxR AAA lid" evidence="2">
    <location>
        <begin position="227"/>
        <end position="297"/>
    </location>
</feature>
<dbReference type="RefSeq" id="WP_213540408.1">
    <property type="nucleotide sequence ID" value="NZ_AP023418.1"/>
</dbReference>
<dbReference type="InterPro" id="IPR041628">
    <property type="entry name" value="ChlI/MoxR_AAA_lid"/>
</dbReference>
<dbReference type="Proteomes" id="UP000681035">
    <property type="component" value="Chromosome"/>
</dbReference>
<dbReference type="SUPFAM" id="SSF52540">
    <property type="entry name" value="P-loop containing nucleoside triphosphate hydrolases"/>
    <property type="match status" value="1"/>
</dbReference>
<feature type="domain" description="ATPase AAA-3" evidence="1">
    <location>
        <begin position="35"/>
        <end position="163"/>
    </location>
</feature>
<evidence type="ECO:0000313" key="4">
    <source>
        <dbReference type="Proteomes" id="UP000681035"/>
    </source>
</evidence>
<keyword evidence="4" id="KW-1185">Reference proteome</keyword>
<dbReference type="Pfam" id="PF17863">
    <property type="entry name" value="AAA_lid_2"/>
    <property type="match status" value="1"/>
</dbReference>
<protein>
    <submittedName>
        <fullName evidence="3">Magnesium chelatase</fullName>
    </submittedName>
</protein>
<dbReference type="GO" id="GO:0005524">
    <property type="term" value="F:ATP binding"/>
    <property type="evidence" value="ECO:0007669"/>
    <property type="project" value="InterPro"/>
</dbReference>
<dbReference type="AlphaFoldDB" id="A0A810Q5W7"/>
<evidence type="ECO:0000259" key="2">
    <source>
        <dbReference type="Pfam" id="PF17863"/>
    </source>
</evidence>
<dbReference type="EMBL" id="AP023418">
    <property type="protein sequence ID" value="BCK81652.1"/>
    <property type="molecule type" value="Genomic_DNA"/>
</dbReference>
<proteinExistence type="predicted"/>
<sequence>MYEVTEKILREVRKVIVGKDDVVEKVWISILAQGHVLLEDVPGVGKTTMALAFSRALGLETKRVQFTPDTMPSDIIGFSLPEQGRMVYQPGAVMTNLLLADEINRTSSKTQSALLEAMEEGHVTVDGVTHDLPAPFVVLATQNPIGSAGTQNLPNSQLDRFLMKLSMGYPDVGSQVRILRERSQQEPLEQVETVMRREELLTAIARVRQVHVDDQIYDYIARLAEVTRTHPLLKLGISPRGALALCRTAKARAFAEGRDFVVPEDVTQMAEYVFAHRLMLSSKARLNEYTPEAIVAEVLAQTQPPVLSERRA</sequence>
<accession>A0A810Q5W7</accession>
<name>A0A810Q5W7_9FIRM</name>
<dbReference type="InterPro" id="IPR027417">
    <property type="entry name" value="P-loop_NTPase"/>
</dbReference>
<evidence type="ECO:0000259" key="1">
    <source>
        <dbReference type="Pfam" id="PF07726"/>
    </source>
</evidence>
<dbReference type="InterPro" id="IPR011703">
    <property type="entry name" value="ATPase_AAA-3"/>
</dbReference>
<dbReference type="PANTHER" id="PTHR42759">
    <property type="entry name" value="MOXR FAMILY PROTEIN"/>
    <property type="match status" value="1"/>
</dbReference>
<dbReference type="Gene3D" id="1.10.8.80">
    <property type="entry name" value="Magnesium chelatase subunit I, C-Terminal domain"/>
    <property type="match status" value="1"/>
</dbReference>
<dbReference type="KEGG" id="vcop:MM50RIKEN_14150"/>
<gene>
    <name evidence="3" type="ORF">MM50RIKEN_14150</name>
</gene>